<proteinExistence type="predicted"/>
<dbReference type="Pfam" id="PF14332">
    <property type="entry name" value="DUF4388"/>
    <property type="match status" value="1"/>
</dbReference>
<organism evidence="2 3">
    <name type="scientific">Desulfomarina profundi</name>
    <dbReference type="NCBI Taxonomy" id="2772557"/>
    <lineage>
        <taxon>Bacteria</taxon>
        <taxon>Pseudomonadati</taxon>
        <taxon>Thermodesulfobacteriota</taxon>
        <taxon>Desulfobulbia</taxon>
        <taxon>Desulfobulbales</taxon>
        <taxon>Desulfobulbaceae</taxon>
        <taxon>Desulfomarina</taxon>
    </lineage>
</organism>
<dbReference type="InterPro" id="IPR025497">
    <property type="entry name" value="PatA-like_N"/>
</dbReference>
<sequence length="217" mass="23930">MEGAVLIRKGEQNFNLYLIVEGEFQVEDDAVILDVLKTGELCGEMSYLGADVAVSTVRAVKKSKVLAIEGDVFGRLLGNNGSVQAFVAKLLAARLRKSNAARSRDFESCMSGRLDQIVPAELFQIFHMHQKTGVLTMELPEGEGKVAFREGCLINARYAGEKNQEAIFKILGENKGLYRFTTGLSPREMKAAEIGDFMMLLMEGVKRVDEGLENEDS</sequence>
<dbReference type="Proteomes" id="UP000826725">
    <property type="component" value="Chromosome"/>
</dbReference>
<protein>
    <recommendedName>
        <fullName evidence="1">Cyclic nucleotide-binding domain-containing protein</fullName>
    </recommendedName>
</protein>
<dbReference type="KEGG" id="dbk:DGMP_00500"/>
<evidence type="ECO:0000313" key="3">
    <source>
        <dbReference type="Proteomes" id="UP000826725"/>
    </source>
</evidence>
<name>A0A8D5FT33_9BACT</name>
<dbReference type="InterPro" id="IPR000595">
    <property type="entry name" value="cNMP-bd_dom"/>
</dbReference>
<dbReference type="CDD" id="cd00038">
    <property type="entry name" value="CAP_ED"/>
    <property type="match status" value="1"/>
</dbReference>
<dbReference type="RefSeq" id="WP_228855591.1">
    <property type="nucleotide sequence ID" value="NZ_AP024086.1"/>
</dbReference>
<reference evidence="2" key="1">
    <citation type="submission" date="2020-09" db="EMBL/GenBank/DDBJ databases">
        <title>Desulfogranum mesoprofundum gen. nov., sp. nov., a novel mesophilic, sulfate-reducing chemolithoautotroph isolated from a deep-sea hydrothermal vent chimney in the Suiyo Seamount.</title>
        <authorList>
            <person name="Hashimoto Y."/>
            <person name="Nakagawa S."/>
        </authorList>
    </citation>
    <scope>NUCLEOTIDE SEQUENCE</scope>
    <source>
        <strain evidence="2">KT2</strain>
    </source>
</reference>
<dbReference type="EMBL" id="AP024086">
    <property type="protein sequence ID" value="BCL59357.1"/>
    <property type="molecule type" value="Genomic_DNA"/>
</dbReference>
<evidence type="ECO:0000259" key="1">
    <source>
        <dbReference type="PROSITE" id="PS50042"/>
    </source>
</evidence>
<accession>A0A8D5FT33</accession>
<gene>
    <name evidence="2" type="ORF">DGMP_00500</name>
</gene>
<dbReference type="PROSITE" id="PS50042">
    <property type="entry name" value="CNMP_BINDING_3"/>
    <property type="match status" value="1"/>
</dbReference>
<feature type="domain" description="Cyclic nucleotide-binding" evidence="1">
    <location>
        <begin position="1"/>
        <end position="84"/>
    </location>
</feature>
<dbReference type="AlphaFoldDB" id="A0A8D5FT33"/>
<evidence type="ECO:0000313" key="2">
    <source>
        <dbReference type="EMBL" id="BCL59357.1"/>
    </source>
</evidence>
<dbReference type="Pfam" id="PF00027">
    <property type="entry name" value="cNMP_binding"/>
    <property type="match status" value="1"/>
</dbReference>
<keyword evidence="3" id="KW-1185">Reference proteome</keyword>